<evidence type="ECO:0000313" key="2">
    <source>
        <dbReference type="RefSeq" id="XP_023935077.2"/>
    </source>
</evidence>
<proteinExistence type="predicted"/>
<dbReference type="Proteomes" id="UP001652582">
    <property type="component" value="Chromosome 2"/>
</dbReference>
<sequence>MECIKDIRRTISNWCKEEWPYPVINDEIKELLQQCTSVTIGDDDKINTPDGIIKKSQAFPVPFPIETVRMHELKNQIPLNTLRKNISSTYPLIHERVLILMAKFLSYKRHYGTSVEKQLYENMSVCELIDRILKKRAASFVGPYDKYKLLTGEEGASGWEEIGTTHEKPPLTLEHCLSYDEMKLSALVYLSGYTHCINNGARSNGGVVQEDDVEDQAVIIGVIGPRFHRRGKMEYEDILVTEEQNIPKNGYGIKGWRLVDVFRSKDARERNLMWRRMWAEFYDIENSTFEDISRQTKGEQDEQKSYEQRFYTIQNLKYTYPIFDNQAYYRRITIIAESTLLEADHRAREAGKMAFVNVIGCGLGAWLISPHQADVYVLSFLERVSAMLSARALDHVADVNFAYIKTGQDVQDIFSSKEAANDKSPSRSWFFIENKEHPNGGINVQMQNREPSSRLGGAQAGKLLVMTYPWDSNAHPGNEWWFGSLMTSGDPAAACSTQVAELHNAHINPAVSGHNVRVIGRHGLKTLSEYCLAHT</sequence>
<accession>A0A6J1MQC1</accession>
<reference evidence="2" key="2">
    <citation type="submission" date="2025-08" db="UniProtKB">
        <authorList>
            <consortium name="RefSeq"/>
        </authorList>
    </citation>
    <scope>IDENTIFICATION</scope>
</reference>
<organism evidence="1 2">
    <name type="scientific">Bicyclus anynana</name>
    <name type="common">Squinting bush brown butterfly</name>
    <dbReference type="NCBI Taxonomy" id="110368"/>
    <lineage>
        <taxon>Eukaryota</taxon>
        <taxon>Metazoa</taxon>
        <taxon>Ecdysozoa</taxon>
        <taxon>Arthropoda</taxon>
        <taxon>Hexapoda</taxon>
        <taxon>Insecta</taxon>
        <taxon>Pterygota</taxon>
        <taxon>Neoptera</taxon>
        <taxon>Endopterygota</taxon>
        <taxon>Lepidoptera</taxon>
        <taxon>Glossata</taxon>
        <taxon>Ditrysia</taxon>
        <taxon>Papilionoidea</taxon>
        <taxon>Nymphalidae</taxon>
        <taxon>Satyrinae</taxon>
        <taxon>Satyrini</taxon>
        <taxon>Mycalesina</taxon>
        <taxon>Bicyclus</taxon>
    </lineage>
</organism>
<dbReference type="KEGG" id="bany:112043752"/>
<keyword evidence="1" id="KW-1185">Reference proteome</keyword>
<reference evidence="1" key="1">
    <citation type="submission" date="2025-05" db="UniProtKB">
        <authorList>
            <consortium name="RefSeq"/>
        </authorList>
    </citation>
    <scope>NUCLEOTIDE SEQUENCE [LARGE SCALE GENOMIC DNA]</scope>
</reference>
<name>A0A6J1MQC1_BICAN</name>
<protein>
    <submittedName>
        <fullName evidence="2">Uncharacterized protein LOC112043752 isoform X1</fullName>
    </submittedName>
</protein>
<dbReference type="GeneID" id="112043752"/>
<dbReference type="InterPro" id="IPR032063">
    <property type="entry name" value="MavL-like"/>
</dbReference>
<dbReference type="Pfam" id="PF16062">
    <property type="entry name" value="MavL-like"/>
    <property type="match status" value="1"/>
</dbReference>
<gene>
    <name evidence="2" type="primary">LOC112043752</name>
</gene>
<dbReference type="AlphaFoldDB" id="A0A6J1MQC1"/>
<dbReference type="OrthoDB" id="6357136at2759"/>
<dbReference type="RefSeq" id="XP_023935077.2">
    <property type="nucleotide sequence ID" value="XM_024079309.2"/>
</dbReference>
<evidence type="ECO:0000313" key="1">
    <source>
        <dbReference type="Proteomes" id="UP001652582"/>
    </source>
</evidence>